<dbReference type="SMART" id="SM00065">
    <property type="entry name" value="GAF"/>
    <property type="match status" value="2"/>
</dbReference>
<dbReference type="PRINTS" id="PR00344">
    <property type="entry name" value="BCTRLSENSOR"/>
</dbReference>
<reference evidence="9 10" key="1">
    <citation type="submission" date="2016-11" db="EMBL/GenBank/DDBJ databases">
        <authorList>
            <person name="Jaros S."/>
            <person name="Januszkiewicz K."/>
            <person name="Wedrychowicz H."/>
        </authorList>
    </citation>
    <scope>NUCLEOTIDE SEQUENCE [LARGE SCALE GENOMIC DNA]</scope>
    <source>
        <strain evidence="9 10">DSM 46144</strain>
    </source>
</reference>
<dbReference type="InterPro" id="IPR004358">
    <property type="entry name" value="Sig_transdc_His_kin-like_C"/>
</dbReference>
<dbReference type="SUPFAM" id="SSF55781">
    <property type="entry name" value="GAF domain-like"/>
    <property type="match status" value="2"/>
</dbReference>
<dbReference type="PANTHER" id="PTHR43547">
    <property type="entry name" value="TWO-COMPONENT HISTIDINE KINASE"/>
    <property type="match status" value="1"/>
</dbReference>
<dbReference type="Pfam" id="PF01590">
    <property type="entry name" value="GAF"/>
    <property type="match status" value="2"/>
</dbReference>
<evidence type="ECO:0000256" key="6">
    <source>
        <dbReference type="ARBA" id="ARBA00023012"/>
    </source>
</evidence>
<name>A0A1M7RIU2_9ACTN</name>
<dbReference type="SUPFAM" id="SSF55785">
    <property type="entry name" value="PYP-like sensor domain (PAS domain)"/>
    <property type="match status" value="2"/>
</dbReference>
<dbReference type="Proteomes" id="UP000184440">
    <property type="component" value="Unassembled WGS sequence"/>
</dbReference>
<dbReference type="InterPro" id="IPR005467">
    <property type="entry name" value="His_kinase_dom"/>
</dbReference>
<protein>
    <recommendedName>
        <fullName evidence="3">histidine kinase</fullName>
        <ecNumber evidence="3">2.7.13.3</ecNumber>
    </recommendedName>
</protein>
<dbReference type="AlphaFoldDB" id="A0A1M7RIU2"/>
<gene>
    <name evidence="9" type="ORF">SAMN05443668_11478</name>
</gene>
<dbReference type="Pfam" id="PF02518">
    <property type="entry name" value="HATPase_c"/>
    <property type="match status" value="1"/>
</dbReference>
<dbReference type="EMBL" id="FRCS01000014">
    <property type="protein sequence ID" value="SHN46245.1"/>
    <property type="molecule type" value="Genomic_DNA"/>
</dbReference>
<evidence type="ECO:0000256" key="3">
    <source>
        <dbReference type="ARBA" id="ARBA00012438"/>
    </source>
</evidence>
<comment type="subcellular location">
    <subcellularLocation>
        <location evidence="2">Cell membrane</location>
    </subcellularLocation>
</comment>
<dbReference type="Gene3D" id="3.30.450.40">
    <property type="match status" value="2"/>
</dbReference>
<organism evidence="9 10">
    <name type="scientific">Cryptosporangium aurantiacum</name>
    <dbReference type="NCBI Taxonomy" id="134849"/>
    <lineage>
        <taxon>Bacteria</taxon>
        <taxon>Bacillati</taxon>
        <taxon>Actinomycetota</taxon>
        <taxon>Actinomycetes</taxon>
        <taxon>Cryptosporangiales</taxon>
        <taxon>Cryptosporangiaceae</taxon>
        <taxon>Cryptosporangium</taxon>
    </lineage>
</organism>
<evidence type="ECO:0000259" key="8">
    <source>
        <dbReference type="PROSITE" id="PS50112"/>
    </source>
</evidence>
<dbReference type="GO" id="GO:0000155">
    <property type="term" value="F:phosphorelay sensor kinase activity"/>
    <property type="evidence" value="ECO:0007669"/>
    <property type="project" value="InterPro"/>
</dbReference>
<accession>A0A1M7RIU2</accession>
<keyword evidence="5" id="KW-0808">Transferase</keyword>
<dbReference type="PANTHER" id="PTHR43547:SF2">
    <property type="entry name" value="HYBRID SIGNAL TRANSDUCTION HISTIDINE KINASE C"/>
    <property type="match status" value="1"/>
</dbReference>
<keyword evidence="5" id="KW-0418">Kinase</keyword>
<evidence type="ECO:0000256" key="5">
    <source>
        <dbReference type="ARBA" id="ARBA00022777"/>
    </source>
</evidence>
<evidence type="ECO:0000256" key="2">
    <source>
        <dbReference type="ARBA" id="ARBA00004236"/>
    </source>
</evidence>
<evidence type="ECO:0000259" key="7">
    <source>
        <dbReference type="PROSITE" id="PS50109"/>
    </source>
</evidence>
<dbReference type="Pfam" id="PF00512">
    <property type="entry name" value="HisKA"/>
    <property type="match status" value="1"/>
</dbReference>
<feature type="domain" description="PAS" evidence="8">
    <location>
        <begin position="182"/>
        <end position="220"/>
    </location>
</feature>
<evidence type="ECO:0000313" key="9">
    <source>
        <dbReference type="EMBL" id="SHN46245.1"/>
    </source>
</evidence>
<dbReference type="Gene3D" id="3.30.450.20">
    <property type="entry name" value="PAS domain"/>
    <property type="match status" value="2"/>
</dbReference>
<dbReference type="Pfam" id="PF00989">
    <property type="entry name" value="PAS"/>
    <property type="match status" value="1"/>
</dbReference>
<dbReference type="SMART" id="SM00387">
    <property type="entry name" value="HATPase_c"/>
    <property type="match status" value="1"/>
</dbReference>
<keyword evidence="6" id="KW-0902">Two-component regulatory system</keyword>
<keyword evidence="4" id="KW-0597">Phosphoprotein</keyword>
<dbReference type="InterPro" id="IPR013767">
    <property type="entry name" value="PAS_fold"/>
</dbReference>
<dbReference type="CDD" id="cd00075">
    <property type="entry name" value="HATPase"/>
    <property type="match status" value="1"/>
</dbReference>
<dbReference type="InterPro" id="IPR036097">
    <property type="entry name" value="HisK_dim/P_sf"/>
</dbReference>
<dbReference type="InterPro" id="IPR003018">
    <property type="entry name" value="GAF"/>
</dbReference>
<dbReference type="InterPro" id="IPR003594">
    <property type="entry name" value="HATPase_dom"/>
</dbReference>
<dbReference type="InterPro" id="IPR003661">
    <property type="entry name" value="HisK_dim/P_dom"/>
</dbReference>
<evidence type="ECO:0000256" key="4">
    <source>
        <dbReference type="ARBA" id="ARBA00022553"/>
    </source>
</evidence>
<comment type="catalytic activity">
    <reaction evidence="1">
        <text>ATP + protein L-histidine = ADP + protein N-phospho-L-histidine.</text>
        <dbReference type="EC" id="2.7.13.3"/>
    </reaction>
</comment>
<dbReference type="STRING" id="134849.SAMN05443668_11478"/>
<dbReference type="Gene3D" id="3.30.565.10">
    <property type="entry name" value="Histidine kinase-like ATPase, C-terminal domain"/>
    <property type="match status" value="1"/>
</dbReference>
<dbReference type="InterPro" id="IPR035965">
    <property type="entry name" value="PAS-like_dom_sf"/>
</dbReference>
<dbReference type="SUPFAM" id="SSF47384">
    <property type="entry name" value="Homodimeric domain of signal transducing histidine kinase"/>
    <property type="match status" value="1"/>
</dbReference>
<dbReference type="CDD" id="cd00130">
    <property type="entry name" value="PAS"/>
    <property type="match status" value="2"/>
</dbReference>
<dbReference type="GO" id="GO:0005886">
    <property type="term" value="C:plasma membrane"/>
    <property type="evidence" value="ECO:0007669"/>
    <property type="project" value="UniProtKB-SubCell"/>
</dbReference>
<dbReference type="InterPro" id="IPR013656">
    <property type="entry name" value="PAS_4"/>
</dbReference>
<dbReference type="OrthoDB" id="3273043at2"/>
<proteinExistence type="predicted"/>
<dbReference type="SUPFAM" id="SSF55874">
    <property type="entry name" value="ATPase domain of HSP90 chaperone/DNA topoisomerase II/histidine kinase"/>
    <property type="match status" value="1"/>
</dbReference>
<dbReference type="EC" id="2.7.13.3" evidence="3"/>
<dbReference type="GO" id="GO:0006355">
    <property type="term" value="P:regulation of DNA-templated transcription"/>
    <property type="evidence" value="ECO:0007669"/>
    <property type="project" value="InterPro"/>
</dbReference>
<sequence>MFTLNEAFLNSEDRLRAVNSARRTLPARPVPLDGIARAAARLLEARTGLVTLVDAETESFAGAFGAPAKLVSGGRAPLSYSVCKYVVSADHPVECGDMSADPALRHHPLFAEYGLRSFLGVPVRDSDDRTLGSVTVLDTVPRTWDGGHLATLLTVADLIGPVPTDERRTAVAAVAGLDTGTVLDGLLEAFVAVSGDGRIIGWNAAAEEVFGWSAAEIVGEPVDRLAICGPAIAAPFGEMFAGGPVQSRLLRCVHRDGRPLLLRCRTSMARGPAGAVICAFLTDETARTEAEADAARARLFSDTLLDSLHNGVIACDATGRIVLVNRAFRALHDLPPDWPSTDLHQATMELLPRLHHASGTPFRPVETPLRRALTGQSVHETDIRLAVPERPIRHLTVDARPLRAADGSELGAVATMLDVTATRRSTRISDCELRVARLLARAETLDDVAPDLVATVAGSLGWTHVGLWLVDTAADVLRPVAAWPNPLLADGRPLPAAVRPGVGSTGTVWVTGEPLWIPDLRRLSAEHAALLGKHPEYAAATDLRALLVIPIPGDGVPIGVLTCASDHPQHDDSLVEALLTGVAAQVGHFLVRRRERELADELHRTKQDYIALVGHELRTPVTSIATYSELLGMSAAGWPETDRHLLDVVVRNTARLRELIEELLDLSAVESGALSLTIEEVDLAGIVEAAADALERPASITLRVEAGTAFLVPGDAGRLRQVVDQVLSNAVKFSPDGGEVKICLRAEPDTAVLTVADHGLGIPDDERDRVFENFFRCEAAQTGGIPGAGLGLSIAKALITAHGGTVALSDGEGGTGTVVTVCLPRRVVGHLDDGHH</sequence>
<dbReference type="Pfam" id="PF08448">
    <property type="entry name" value="PAS_4"/>
    <property type="match status" value="1"/>
</dbReference>
<dbReference type="NCBIfam" id="TIGR00229">
    <property type="entry name" value="sensory_box"/>
    <property type="match status" value="1"/>
</dbReference>
<evidence type="ECO:0000256" key="1">
    <source>
        <dbReference type="ARBA" id="ARBA00000085"/>
    </source>
</evidence>
<dbReference type="InterPro" id="IPR029016">
    <property type="entry name" value="GAF-like_dom_sf"/>
</dbReference>
<keyword evidence="10" id="KW-1185">Reference proteome</keyword>
<dbReference type="SMART" id="SM00388">
    <property type="entry name" value="HisKA"/>
    <property type="match status" value="1"/>
</dbReference>
<feature type="domain" description="Histidine kinase" evidence="7">
    <location>
        <begin position="612"/>
        <end position="827"/>
    </location>
</feature>
<dbReference type="InterPro" id="IPR000014">
    <property type="entry name" value="PAS"/>
</dbReference>
<dbReference type="Gene3D" id="1.10.287.130">
    <property type="match status" value="1"/>
</dbReference>
<dbReference type="CDD" id="cd00082">
    <property type="entry name" value="HisKA"/>
    <property type="match status" value="1"/>
</dbReference>
<dbReference type="PROSITE" id="PS50112">
    <property type="entry name" value="PAS"/>
    <property type="match status" value="1"/>
</dbReference>
<evidence type="ECO:0000313" key="10">
    <source>
        <dbReference type="Proteomes" id="UP000184440"/>
    </source>
</evidence>
<dbReference type="InterPro" id="IPR036890">
    <property type="entry name" value="HATPase_C_sf"/>
</dbReference>
<dbReference type="PROSITE" id="PS50109">
    <property type="entry name" value="HIS_KIN"/>
    <property type="match status" value="1"/>
</dbReference>
<dbReference type="SMART" id="SM00091">
    <property type="entry name" value="PAS"/>
    <property type="match status" value="2"/>
</dbReference>